<evidence type="ECO:0000256" key="4">
    <source>
        <dbReference type="ARBA" id="ARBA00022777"/>
    </source>
</evidence>
<accession>A0A2H3IWB0</accession>
<protein>
    <recommendedName>
        <fullName evidence="7">Aminoglycoside phosphotransferase domain-containing protein</fullName>
    </recommendedName>
</protein>
<dbReference type="EMBL" id="KB467831">
    <property type="protein sequence ID" value="PCH34021.1"/>
    <property type="molecule type" value="Genomic_DNA"/>
</dbReference>
<dbReference type="PANTHER" id="PTHR34273:SF2">
    <property type="entry name" value="METHYLTHIORIBOSE KINASE"/>
    <property type="match status" value="1"/>
</dbReference>
<dbReference type="OMA" id="GTANFIY"/>
<dbReference type="InterPro" id="IPR002575">
    <property type="entry name" value="Aminoglycoside_PTrfase"/>
</dbReference>
<keyword evidence="3" id="KW-0547">Nucleotide-binding</keyword>
<dbReference type="Gene3D" id="3.30.200.20">
    <property type="entry name" value="Phosphorylase Kinase, domain 1"/>
    <property type="match status" value="1"/>
</dbReference>
<dbReference type="Proteomes" id="UP000218811">
    <property type="component" value="Unassembled WGS sequence"/>
</dbReference>
<evidence type="ECO:0000259" key="7">
    <source>
        <dbReference type="Pfam" id="PF01636"/>
    </source>
</evidence>
<sequence>MPDPEDLTTTSGVINYLSGTAFDADAVTFLTGGSGNFAYRVHLRTPYDGYETVVVKHAEPYVRGLKTMAFSLERQLYEVEALQQMIKHSPPDALVTVPEVLHFDTAANVIIMTDCGDGVPSLKQLMQTDPPSPAVARTIGKALGTFIGRLHARGRTDDAFRAFFDKNEEGKRLSALVTYGRLVSTLTDGRPPALCEPLLEVAAEDMESIERVVVETEREILNTKETVVMGDFWPGNVLVSLRREEGTGTVAVERIYVIDWELAKVGLAGLDVGQFCAEVHLLGKFHEACEGAASAMLRAFLHAYGETDRGTVDIRVAQTVAVHVGAHWVAWTPRVPWGAKEKVREVVCKGIEYLVQGQSATDGWIKDSILAALLQR</sequence>
<dbReference type="SUPFAM" id="SSF56112">
    <property type="entry name" value="Protein kinase-like (PK-like)"/>
    <property type="match status" value="1"/>
</dbReference>
<keyword evidence="6" id="KW-0175">Coiled coil</keyword>
<keyword evidence="2" id="KW-0808">Transferase</keyword>
<dbReference type="AlphaFoldDB" id="A0A2H3IWB0"/>
<dbReference type="STRING" id="742152.A0A2H3IWB0"/>
<dbReference type="OrthoDB" id="25129at2759"/>
<feature type="coiled-coil region" evidence="6">
    <location>
        <begin position="199"/>
        <end position="226"/>
    </location>
</feature>
<dbReference type="GO" id="GO:0005524">
    <property type="term" value="F:ATP binding"/>
    <property type="evidence" value="ECO:0007669"/>
    <property type="project" value="UniProtKB-KW"/>
</dbReference>
<name>A0A2H3IWB0_WOLCO</name>
<evidence type="ECO:0000256" key="6">
    <source>
        <dbReference type="SAM" id="Coils"/>
    </source>
</evidence>
<dbReference type="InterPro" id="IPR011009">
    <property type="entry name" value="Kinase-like_dom_sf"/>
</dbReference>
<keyword evidence="5" id="KW-0067">ATP-binding</keyword>
<dbReference type="PANTHER" id="PTHR34273">
    <property type="entry name" value="METHYLTHIORIBOSE KINASE"/>
    <property type="match status" value="1"/>
</dbReference>
<evidence type="ECO:0000256" key="1">
    <source>
        <dbReference type="ARBA" id="ARBA00010165"/>
    </source>
</evidence>
<dbReference type="GO" id="GO:0016301">
    <property type="term" value="F:kinase activity"/>
    <property type="evidence" value="ECO:0007669"/>
    <property type="project" value="UniProtKB-KW"/>
</dbReference>
<feature type="domain" description="Aminoglycoside phosphotransferase" evidence="7">
    <location>
        <begin position="72"/>
        <end position="310"/>
    </location>
</feature>
<organism evidence="8 9">
    <name type="scientific">Wolfiporia cocos (strain MD-104)</name>
    <name type="common">Brown rot fungus</name>
    <dbReference type="NCBI Taxonomy" id="742152"/>
    <lineage>
        <taxon>Eukaryota</taxon>
        <taxon>Fungi</taxon>
        <taxon>Dikarya</taxon>
        <taxon>Basidiomycota</taxon>
        <taxon>Agaricomycotina</taxon>
        <taxon>Agaricomycetes</taxon>
        <taxon>Polyporales</taxon>
        <taxon>Phaeolaceae</taxon>
        <taxon>Wolfiporia</taxon>
    </lineage>
</organism>
<keyword evidence="9" id="KW-1185">Reference proteome</keyword>
<evidence type="ECO:0000256" key="3">
    <source>
        <dbReference type="ARBA" id="ARBA00022741"/>
    </source>
</evidence>
<reference evidence="8 9" key="1">
    <citation type="journal article" date="2012" name="Science">
        <title>The Paleozoic origin of enzymatic lignin decomposition reconstructed from 31 fungal genomes.</title>
        <authorList>
            <person name="Floudas D."/>
            <person name="Binder M."/>
            <person name="Riley R."/>
            <person name="Barry K."/>
            <person name="Blanchette R.A."/>
            <person name="Henrissat B."/>
            <person name="Martinez A.T."/>
            <person name="Otillar R."/>
            <person name="Spatafora J.W."/>
            <person name="Yadav J.S."/>
            <person name="Aerts A."/>
            <person name="Benoit I."/>
            <person name="Boyd A."/>
            <person name="Carlson A."/>
            <person name="Copeland A."/>
            <person name="Coutinho P.M."/>
            <person name="de Vries R.P."/>
            <person name="Ferreira P."/>
            <person name="Findley K."/>
            <person name="Foster B."/>
            <person name="Gaskell J."/>
            <person name="Glotzer D."/>
            <person name="Gorecki P."/>
            <person name="Heitman J."/>
            <person name="Hesse C."/>
            <person name="Hori C."/>
            <person name="Igarashi K."/>
            <person name="Jurgens J.A."/>
            <person name="Kallen N."/>
            <person name="Kersten P."/>
            <person name="Kohler A."/>
            <person name="Kuees U."/>
            <person name="Kumar T.K.A."/>
            <person name="Kuo A."/>
            <person name="LaButti K."/>
            <person name="Larrondo L.F."/>
            <person name="Lindquist E."/>
            <person name="Ling A."/>
            <person name="Lombard V."/>
            <person name="Lucas S."/>
            <person name="Lundell T."/>
            <person name="Martin R."/>
            <person name="McLaughlin D.J."/>
            <person name="Morgenstern I."/>
            <person name="Morin E."/>
            <person name="Murat C."/>
            <person name="Nagy L.G."/>
            <person name="Nolan M."/>
            <person name="Ohm R.A."/>
            <person name="Patyshakuliyeva A."/>
            <person name="Rokas A."/>
            <person name="Ruiz-Duenas F.J."/>
            <person name="Sabat G."/>
            <person name="Salamov A."/>
            <person name="Samejima M."/>
            <person name="Schmutz J."/>
            <person name="Slot J.C."/>
            <person name="St John F."/>
            <person name="Stenlid J."/>
            <person name="Sun H."/>
            <person name="Sun S."/>
            <person name="Syed K."/>
            <person name="Tsang A."/>
            <person name="Wiebenga A."/>
            <person name="Young D."/>
            <person name="Pisabarro A."/>
            <person name="Eastwood D.C."/>
            <person name="Martin F."/>
            <person name="Cullen D."/>
            <person name="Grigoriev I.V."/>
            <person name="Hibbett D.S."/>
        </authorList>
    </citation>
    <scope>NUCLEOTIDE SEQUENCE [LARGE SCALE GENOMIC DNA]</scope>
    <source>
        <strain evidence="8 9">MD-104</strain>
    </source>
</reference>
<dbReference type="Gene3D" id="3.90.1200.10">
    <property type="match status" value="1"/>
</dbReference>
<evidence type="ECO:0000256" key="2">
    <source>
        <dbReference type="ARBA" id="ARBA00022679"/>
    </source>
</evidence>
<evidence type="ECO:0000313" key="9">
    <source>
        <dbReference type="Proteomes" id="UP000218811"/>
    </source>
</evidence>
<comment type="similarity">
    <text evidence="1">Belongs to the methylthioribose kinase family.</text>
</comment>
<evidence type="ECO:0000256" key="5">
    <source>
        <dbReference type="ARBA" id="ARBA00022840"/>
    </source>
</evidence>
<keyword evidence="4" id="KW-0418">Kinase</keyword>
<evidence type="ECO:0000313" key="8">
    <source>
        <dbReference type="EMBL" id="PCH34021.1"/>
    </source>
</evidence>
<gene>
    <name evidence="8" type="ORF">WOLCODRAFT_160534</name>
</gene>
<dbReference type="Pfam" id="PF01636">
    <property type="entry name" value="APH"/>
    <property type="match status" value="1"/>
</dbReference>
<proteinExistence type="inferred from homology"/>